<reference evidence="2 3" key="1">
    <citation type="submission" date="2019-02" db="EMBL/GenBank/DDBJ databases">
        <title>Deep-cultivation of Planctomycetes and their phenomic and genomic characterization uncovers novel biology.</title>
        <authorList>
            <person name="Wiegand S."/>
            <person name="Jogler M."/>
            <person name="Boedeker C."/>
            <person name="Pinto D."/>
            <person name="Vollmers J."/>
            <person name="Rivas-Marin E."/>
            <person name="Kohn T."/>
            <person name="Peeters S.H."/>
            <person name="Heuer A."/>
            <person name="Rast P."/>
            <person name="Oberbeckmann S."/>
            <person name="Bunk B."/>
            <person name="Jeske O."/>
            <person name="Meyerdierks A."/>
            <person name="Storesund J.E."/>
            <person name="Kallscheuer N."/>
            <person name="Luecker S."/>
            <person name="Lage O.M."/>
            <person name="Pohl T."/>
            <person name="Merkel B.J."/>
            <person name="Hornburger P."/>
            <person name="Mueller R.-W."/>
            <person name="Bruemmer F."/>
            <person name="Labrenz M."/>
            <person name="Spormann A.M."/>
            <person name="Op Den Camp H."/>
            <person name="Overmann J."/>
            <person name="Amann R."/>
            <person name="Jetten M.S.M."/>
            <person name="Mascher T."/>
            <person name="Medema M.H."/>
            <person name="Devos D.P."/>
            <person name="Kaster A.-K."/>
            <person name="Ovreas L."/>
            <person name="Rohde M."/>
            <person name="Galperin M.Y."/>
            <person name="Jogler C."/>
        </authorList>
    </citation>
    <scope>NUCLEOTIDE SEQUENCE [LARGE SCALE GENOMIC DNA]</scope>
    <source>
        <strain evidence="2 3">Pla123a</strain>
    </source>
</reference>
<proteinExistence type="predicted"/>
<sequence precursor="true">MKLILAGTLPLLLAVPAAADHISFDGRGLCGRGHGGGHDFSIHGHRGWDYDGDLQSYFEDAFAQIVDDYDTGLAEIEDYYASDNYVGVLDSLERLVTR</sequence>
<dbReference type="EMBL" id="SJPO01000004">
    <property type="protein sequence ID" value="TWT77281.1"/>
    <property type="molecule type" value="Genomic_DNA"/>
</dbReference>
<dbReference type="RefSeq" id="WP_146586287.1">
    <property type="nucleotide sequence ID" value="NZ_SJPO01000004.1"/>
</dbReference>
<keyword evidence="1" id="KW-0732">Signal</keyword>
<protein>
    <submittedName>
        <fullName evidence="2">Uncharacterized protein</fullName>
    </submittedName>
</protein>
<evidence type="ECO:0000313" key="2">
    <source>
        <dbReference type="EMBL" id="TWT77281.1"/>
    </source>
</evidence>
<gene>
    <name evidence="2" type="ORF">Pla123a_19380</name>
</gene>
<accession>A0A5C5YQS3</accession>
<comment type="caution">
    <text evidence="2">The sequence shown here is derived from an EMBL/GenBank/DDBJ whole genome shotgun (WGS) entry which is preliminary data.</text>
</comment>
<feature type="chain" id="PRO_5022792160" evidence="1">
    <location>
        <begin position="20"/>
        <end position="98"/>
    </location>
</feature>
<name>A0A5C5YQS3_9BACT</name>
<organism evidence="2 3">
    <name type="scientific">Posidoniimonas polymericola</name>
    <dbReference type="NCBI Taxonomy" id="2528002"/>
    <lineage>
        <taxon>Bacteria</taxon>
        <taxon>Pseudomonadati</taxon>
        <taxon>Planctomycetota</taxon>
        <taxon>Planctomycetia</taxon>
        <taxon>Pirellulales</taxon>
        <taxon>Lacipirellulaceae</taxon>
        <taxon>Posidoniimonas</taxon>
    </lineage>
</organism>
<keyword evidence="3" id="KW-1185">Reference proteome</keyword>
<dbReference type="Proteomes" id="UP000318478">
    <property type="component" value="Unassembled WGS sequence"/>
</dbReference>
<evidence type="ECO:0000256" key="1">
    <source>
        <dbReference type="SAM" id="SignalP"/>
    </source>
</evidence>
<feature type="signal peptide" evidence="1">
    <location>
        <begin position="1"/>
        <end position="19"/>
    </location>
</feature>
<evidence type="ECO:0000313" key="3">
    <source>
        <dbReference type="Proteomes" id="UP000318478"/>
    </source>
</evidence>
<dbReference type="AlphaFoldDB" id="A0A5C5YQS3"/>